<sequence>EYEIVKLLSQVTKRGKAVAVWMISMFGGSNGLTRQLEANRIPVYPSAERAVRALGALYKYNVLRGRE</sequence>
<dbReference type="SUPFAM" id="SSF52210">
    <property type="entry name" value="Succinyl-CoA synthetase domains"/>
    <property type="match status" value="1"/>
</dbReference>
<evidence type="ECO:0000313" key="1">
    <source>
        <dbReference type="EMBL" id="GAI05191.1"/>
    </source>
</evidence>
<evidence type="ECO:0008006" key="2">
    <source>
        <dbReference type="Google" id="ProtNLM"/>
    </source>
</evidence>
<dbReference type="Gene3D" id="3.40.50.261">
    <property type="entry name" value="Succinyl-CoA synthetase domains"/>
    <property type="match status" value="1"/>
</dbReference>
<dbReference type="AlphaFoldDB" id="X1LH72"/>
<dbReference type="EMBL" id="BARV01012566">
    <property type="protein sequence ID" value="GAI05191.1"/>
    <property type="molecule type" value="Genomic_DNA"/>
</dbReference>
<gene>
    <name evidence="1" type="ORF">S06H3_23203</name>
</gene>
<organism evidence="1">
    <name type="scientific">marine sediment metagenome</name>
    <dbReference type="NCBI Taxonomy" id="412755"/>
    <lineage>
        <taxon>unclassified sequences</taxon>
        <taxon>metagenomes</taxon>
        <taxon>ecological metagenomes</taxon>
    </lineage>
</organism>
<dbReference type="InterPro" id="IPR016102">
    <property type="entry name" value="Succinyl-CoA_synth-like"/>
</dbReference>
<protein>
    <recommendedName>
        <fullName evidence="2">CoA-binding domain-containing protein</fullName>
    </recommendedName>
</protein>
<reference evidence="1" key="1">
    <citation type="journal article" date="2014" name="Front. Microbiol.">
        <title>High frequency of phylogenetically diverse reductive dehalogenase-homologous genes in deep subseafloor sedimentary metagenomes.</title>
        <authorList>
            <person name="Kawai M."/>
            <person name="Futagami T."/>
            <person name="Toyoda A."/>
            <person name="Takaki Y."/>
            <person name="Nishi S."/>
            <person name="Hori S."/>
            <person name="Arai W."/>
            <person name="Tsubouchi T."/>
            <person name="Morono Y."/>
            <person name="Uchiyama I."/>
            <person name="Ito T."/>
            <person name="Fujiyama A."/>
            <person name="Inagaki F."/>
            <person name="Takami H."/>
        </authorList>
    </citation>
    <scope>NUCLEOTIDE SEQUENCE</scope>
    <source>
        <strain evidence="1">Expedition CK06-06</strain>
    </source>
</reference>
<comment type="caution">
    <text evidence="1">The sequence shown here is derived from an EMBL/GenBank/DDBJ whole genome shotgun (WGS) entry which is preliminary data.</text>
</comment>
<proteinExistence type="predicted"/>
<name>X1LH72_9ZZZZ</name>
<accession>X1LH72</accession>
<feature type="non-terminal residue" evidence="1">
    <location>
        <position position="1"/>
    </location>
</feature>